<protein>
    <submittedName>
        <fullName evidence="2">Putative leucine zipper transcription factor-like protein 1-like 8</fullName>
    </submittedName>
</protein>
<feature type="non-terminal residue" evidence="2">
    <location>
        <position position="196"/>
    </location>
</feature>
<sequence>VHRMSQKEIRTRSKSSCQLSHLVGTCRELPPAELTTARDLLGYGLFRREMNEEDRRNYPVDHLVNNDIVPGLLAHWRKANALFTGPVINTEVRIKSKMKALWNMALKVSMGNELAFIRGKREKVGSVGSHQMGLADRPETRKQEARQKRKAEEKRRRKAEESAKKEEELRKESLLEMELEETGDTPEKAEKRTKSS</sequence>
<dbReference type="AlphaFoldDB" id="A0A8J5MZ48"/>
<evidence type="ECO:0000313" key="3">
    <source>
        <dbReference type="Proteomes" id="UP000747542"/>
    </source>
</evidence>
<proteinExistence type="predicted"/>
<organism evidence="2 3">
    <name type="scientific">Homarus americanus</name>
    <name type="common">American lobster</name>
    <dbReference type="NCBI Taxonomy" id="6706"/>
    <lineage>
        <taxon>Eukaryota</taxon>
        <taxon>Metazoa</taxon>
        <taxon>Ecdysozoa</taxon>
        <taxon>Arthropoda</taxon>
        <taxon>Crustacea</taxon>
        <taxon>Multicrustacea</taxon>
        <taxon>Malacostraca</taxon>
        <taxon>Eumalacostraca</taxon>
        <taxon>Eucarida</taxon>
        <taxon>Decapoda</taxon>
        <taxon>Pleocyemata</taxon>
        <taxon>Astacidea</taxon>
        <taxon>Nephropoidea</taxon>
        <taxon>Nephropidae</taxon>
        <taxon>Homarus</taxon>
    </lineage>
</organism>
<feature type="region of interest" description="Disordered" evidence="1">
    <location>
        <begin position="126"/>
        <end position="196"/>
    </location>
</feature>
<name>A0A8J5MZ48_HOMAM</name>
<gene>
    <name evidence="2" type="primary">LZTFL1-L8</name>
    <name evidence="2" type="ORF">Hamer_G029043</name>
</gene>
<dbReference type="EMBL" id="JAHLQT010019422">
    <property type="protein sequence ID" value="KAG7168709.1"/>
    <property type="molecule type" value="Genomic_DNA"/>
</dbReference>
<evidence type="ECO:0000256" key="1">
    <source>
        <dbReference type="SAM" id="MobiDB-lite"/>
    </source>
</evidence>
<dbReference type="Proteomes" id="UP000747542">
    <property type="component" value="Unassembled WGS sequence"/>
</dbReference>
<keyword evidence="3" id="KW-1185">Reference proteome</keyword>
<evidence type="ECO:0000313" key="2">
    <source>
        <dbReference type="EMBL" id="KAG7168709.1"/>
    </source>
</evidence>
<feature type="compositionally biased region" description="Basic and acidic residues" evidence="1">
    <location>
        <begin position="136"/>
        <end position="174"/>
    </location>
</feature>
<feature type="compositionally biased region" description="Basic and acidic residues" evidence="1">
    <location>
        <begin position="185"/>
        <end position="196"/>
    </location>
</feature>
<accession>A0A8J5MZ48</accession>
<feature type="non-terminal residue" evidence="2">
    <location>
        <position position="1"/>
    </location>
</feature>
<feature type="compositionally biased region" description="Acidic residues" evidence="1">
    <location>
        <begin position="175"/>
        <end position="184"/>
    </location>
</feature>
<comment type="caution">
    <text evidence="2">The sequence shown here is derived from an EMBL/GenBank/DDBJ whole genome shotgun (WGS) entry which is preliminary data.</text>
</comment>
<reference evidence="2" key="1">
    <citation type="journal article" date="2021" name="Sci. Adv.">
        <title>The American lobster genome reveals insights on longevity, neural, and immune adaptations.</title>
        <authorList>
            <person name="Polinski J.M."/>
            <person name="Zimin A.V."/>
            <person name="Clark K.F."/>
            <person name="Kohn A.B."/>
            <person name="Sadowski N."/>
            <person name="Timp W."/>
            <person name="Ptitsyn A."/>
            <person name="Khanna P."/>
            <person name="Romanova D.Y."/>
            <person name="Williams P."/>
            <person name="Greenwood S.J."/>
            <person name="Moroz L.L."/>
            <person name="Walt D.R."/>
            <person name="Bodnar A.G."/>
        </authorList>
    </citation>
    <scope>NUCLEOTIDE SEQUENCE</scope>
    <source>
        <strain evidence="2">GMGI-L3</strain>
    </source>
</reference>